<name>A0ACB9B063_ARCLA</name>
<keyword evidence="2" id="KW-1185">Reference proteome</keyword>
<gene>
    <name evidence="1" type="ORF">L6452_22244</name>
</gene>
<proteinExistence type="predicted"/>
<protein>
    <submittedName>
        <fullName evidence="1">Uncharacterized protein</fullName>
    </submittedName>
</protein>
<dbReference type="Proteomes" id="UP001055879">
    <property type="component" value="Linkage Group LG07"/>
</dbReference>
<evidence type="ECO:0000313" key="1">
    <source>
        <dbReference type="EMBL" id="KAI3715269.1"/>
    </source>
</evidence>
<accession>A0ACB9B063</accession>
<reference evidence="2" key="1">
    <citation type="journal article" date="2022" name="Mol. Ecol. Resour.">
        <title>The genomes of chicory, endive, great burdock and yacon provide insights into Asteraceae palaeo-polyploidization history and plant inulin production.</title>
        <authorList>
            <person name="Fan W."/>
            <person name="Wang S."/>
            <person name="Wang H."/>
            <person name="Wang A."/>
            <person name="Jiang F."/>
            <person name="Liu H."/>
            <person name="Zhao H."/>
            <person name="Xu D."/>
            <person name="Zhang Y."/>
        </authorList>
    </citation>
    <scope>NUCLEOTIDE SEQUENCE [LARGE SCALE GENOMIC DNA]</scope>
    <source>
        <strain evidence="2">cv. Niubang</strain>
    </source>
</reference>
<organism evidence="1 2">
    <name type="scientific">Arctium lappa</name>
    <name type="common">Greater burdock</name>
    <name type="synonym">Lappa major</name>
    <dbReference type="NCBI Taxonomy" id="4217"/>
    <lineage>
        <taxon>Eukaryota</taxon>
        <taxon>Viridiplantae</taxon>
        <taxon>Streptophyta</taxon>
        <taxon>Embryophyta</taxon>
        <taxon>Tracheophyta</taxon>
        <taxon>Spermatophyta</taxon>
        <taxon>Magnoliopsida</taxon>
        <taxon>eudicotyledons</taxon>
        <taxon>Gunneridae</taxon>
        <taxon>Pentapetalae</taxon>
        <taxon>asterids</taxon>
        <taxon>campanulids</taxon>
        <taxon>Asterales</taxon>
        <taxon>Asteraceae</taxon>
        <taxon>Carduoideae</taxon>
        <taxon>Cardueae</taxon>
        <taxon>Arctiinae</taxon>
        <taxon>Arctium</taxon>
    </lineage>
</organism>
<sequence length="344" mass="40100">MIQFLNHKNRDYMKYITEGPVQPVVTVPGRAATDTSLEIPVRYVSKPYQNYSEREKELHKIDEEALIYLTMAIPNDIYNIVDSRESVKAMWDELERQFQGTERSIQSKLNQSINAYEGFHAMEGEALVDTYTRFNVILNDLRRNGMNKSVSEINYKFIKNLNPEWKSYAINIQMTKDMAQEDKIVNDSLVLLVERTKGSSSKTVSSSKYKSEKSRAFLTELSESSSKESSDDAEVHSDEDIQKFVINLALITKQFQKSFGKKRFSKTKYEGYKKDRSKKYKPRFYNCGKPGHFSKDCKFKRVKNSEYYAKKSLLAKKAEEGKELMVEEENWFFQSSDEESTHFT</sequence>
<comment type="caution">
    <text evidence="1">The sequence shown here is derived from an EMBL/GenBank/DDBJ whole genome shotgun (WGS) entry which is preliminary data.</text>
</comment>
<dbReference type="EMBL" id="CM042053">
    <property type="protein sequence ID" value="KAI3715269.1"/>
    <property type="molecule type" value="Genomic_DNA"/>
</dbReference>
<evidence type="ECO:0000313" key="2">
    <source>
        <dbReference type="Proteomes" id="UP001055879"/>
    </source>
</evidence>
<reference evidence="1 2" key="2">
    <citation type="journal article" date="2022" name="Mol. Ecol. Resour.">
        <title>The genomes of chicory, endive, great burdock and yacon provide insights into Asteraceae paleo-polyploidization history and plant inulin production.</title>
        <authorList>
            <person name="Fan W."/>
            <person name="Wang S."/>
            <person name="Wang H."/>
            <person name="Wang A."/>
            <person name="Jiang F."/>
            <person name="Liu H."/>
            <person name="Zhao H."/>
            <person name="Xu D."/>
            <person name="Zhang Y."/>
        </authorList>
    </citation>
    <scope>NUCLEOTIDE SEQUENCE [LARGE SCALE GENOMIC DNA]</scope>
    <source>
        <strain evidence="2">cv. Niubang</strain>
    </source>
</reference>